<keyword evidence="3" id="KW-1185">Reference proteome</keyword>
<dbReference type="InterPro" id="IPR052164">
    <property type="entry name" value="Anthracycline_SecMetBiosynth"/>
</dbReference>
<protein>
    <submittedName>
        <fullName evidence="2">VOC family protein</fullName>
    </submittedName>
</protein>
<sequence>MEHHNSINYIEMPVRDLDATKSFFTRAFGWQFEDYGPHYSCFINAGINGGFYQDALTFNVTKGCPLVVLFSEDLEKTQSGVELAGGEITKAIFSFPGGRRFHFADPNGNEYAVWGHEPE</sequence>
<organism evidence="2 3">
    <name type="scientific">Shewanella corallii</name>
    <dbReference type="NCBI Taxonomy" id="560080"/>
    <lineage>
        <taxon>Bacteria</taxon>
        <taxon>Pseudomonadati</taxon>
        <taxon>Pseudomonadota</taxon>
        <taxon>Gammaproteobacteria</taxon>
        <taxon>Alteromonadales</taxon>
        <taxon>Shewanellaceae</taxon>
        <taxon>Shewanella</taxon>
    </lineage>
</organism>
<reference evidence="2 3" key="1">
    <citation type="submission" date="2022-01" db="EMBL/GenBank/DDBJ databases">
        <title>Whole genome-based taxonomy of the Shewanellaceae.</title>
        <authorList>
            <person name="Martin-Rodriguez A.J."/>
        </authorList>
    </citation>
    <scope>NUCLEOTIDE SEQUENCE [LARGE SCALE GENOMIC DNA]</scope>
    <source>
        <strain evidence="2 3">DSM 21332</strain>
    </source>
</reference>
<dbReference type="Pfam" id="PF00903">
    <property type="entry name" value="Glyoxalase"/>
    <property type="match status" value="1"/>
</dbReference>
<dbReference type="PANTHER" id="PTHR33993:SF1">
    <property type="entry name" value="GLYOXALASE FAMILY PROTEIN"/>
    <property type="match status" value="1"/>
</dbReference>
<gene>
    <name evidence="2" type="ORF">L2725_17900</name>
</gene>
<name>A0ABT0NB22_9GAMM</name>
<dbReference type="InterPro" id="IPR004360">
    <property type="entry name" value="Glyas_Fos-R_dOase_dom"/>
</dbReference>
<comment type="caution">
    <text evidence="2">The sequence shown here is derived from an EMBL/GenBank/DDBJ whole genome shotgun (WGS) entry which is preliminary data.</text>
</comment>
<dbReference type="Gene3D" id="3.10.180.10">
    <property type="entry name" value="2,3-Dihydroxybiphenyl 1,2-Dioxygenase, domain 1"/>
    <property type="match status" value="1"/>
</dbReference>
<dbReference type="PROSITE" id="PS51819">
    <property type="entry name" value="VOC"/>
    <property type="match status" value="1"/>
</dbReference>
<dbReference type="EMBL" id="JAKIKT010000008">
    <property type="protein sequence ID" value="MCL2915629.1"/>
    <property type="molecule type" value="Genomic_DNA"/>
</dbReference>
<evidence type="ECO:0000313" key="3">
    <source>
        <dbReference type="Proteomes" id="UP001202831"/>
    </source>
</evidence>
<feature type="domain" description="VOC" evidence="1">
    <location>
        <begin position="6"/>
        <end position="116"/>
    </location>
</feature>
<dbReference type="CDD" id="cd07247">
    <property type="entry name" value="SgaA_N_like"/>
    <property type="match status" value="1"/>
</dbReference>
<proteinExistence type="predicted"/>
<dbReference type="PANTHER" id="PTHR33993">
    <property type="entry name" value="GLYOXALASE-RELATED"/>
    <property type="match status" value="1"/>
</dbReference>
<dbReference type="SUPFAM" id="SSF54593">
    <property type="entry name" value="Glyoxalase/Bleomycin resistance protein/Dihydroxybiphenyl dioxygenase"/>
    <property type="match status" value="1"/>
</dbReference>
<dbReference type="Proteomes" id="UP001202831">
    <property type="component" value="Unassembled WGS sequence"/>
</dbReference>
<evidence type="ECO:0000259" key="1">
    <source>
        <dbReference type="PROSITE" id="PS51819"/>
    </source>
</evidence>
<evidence type="ECO:0000313" key="2">
    <source>
        <dbReference type="EMBL" id="MCL2915629.1"/>
    </source>
</evidence>
<dbReference type="InterPro" id="IPR037523">
    <property type="entry name" value="VOC_core"/>
</dbReference>
<dbReference type="InterPro" id="IPR029068">
    <property type="entry name" value="Glyas_Bleomycin-R_OHBP_Dase"/>
</dbReference>
<dbReference type="RefSeq" id="WP_248937706.1">
    <property type="nucleotide sequence ID" value="NZ_JAKIKT010000008.1"/>
</dbReference>
<accession>A0ABT0NB22</accession>